<gene>
    <name evidence="1" type="ORF">DA73_0201665</name>
</gene>
<name>A0A0C1RQ08_9CYAN</name>
<sequence>MFDRTCVVLTMQDLGYTSQADWLSEHLDDYLDILIVEYSRWMEENAPPPSESLAQKVARETGLELISE</sequence>
<evidence type="ECO:0000313" key="1">
    <source>
        <dbReference type="EMBL" id="KIE14050.1"/>
    </source>
</evidence>
<dbReference type="EMBL" id="JHEG02000001">
    <property type="protein sequence ID" value="KIE14050.1"/>
    <property type="molecule type" value="Genomic_DNA"/>
</dbReference>
<comment type="caution">
    <text evidence="1">The sequence shown here is derived from an EMBL/GenBank/DDBJ whole genome shotgun (WGS) entry which is preliminary data.</text>
</comment>
<accession>A0A0C1RQ08</accession>
<protein>
    <submittedName>
        <fullName evidence="1">Uncharacterized protein</fullName>
    </submittedName>
</protein>
<dbReference type="AlphaFoldDB" id="A0A0C1RQ08"/>
<organism evidence="1">
    <name type="scientific">Tolypothrix bouteillei VB521301</name>
    <dbReference type="NCBI Taxonomy" id="1479485"/>
    <lineage>
        <taxon>Bacteria</taxon>
        <taxon>Bacillati</taxon>
        <taxon>Cyanobacteriota</taxon>
        <taxon>Cyanophyceae</taxon>
        <taxon>Nostocales</taxon>
        <taxon>Tolypothrichaceae</taxon>
        <taxon>Tolypothrix</taxon>
    </lineage>
</organism>
<reference evidence="1" key="1">
    <citation type="journal article" date="2015" name="Genome Announc.">
        <title>Draft Genome Sequence of Tolypothrix boutellei Strain VB521301.</title>
        <authorList>
            <person name="Chandrababunaidu M.M."/>
            <person name="Singh D."/>
            <person name="Sen D."/>
            <person name="Bhan S."/>
            <person name="Das S."/>
            <person name="Gupta A."/>
            <person name="Adhikary S.P."/>
            <person name="Tripathy S."/>
        </authorList>
    </citation>
    <scope>NUCLEOTIDE SEQUENCE</scope>
    <source>
        <strain evidence="1">VB521301</strain>
    </source>
</reference>
<proteinExistence type="predicted"/>